<evidence type="ECO:0000313" key="4">
    <source>
        <dbReference type="Proteomes" id="UP000569018"/>
    </source>
</evidence>
<gene>
    <name evidence="3" type="ORF">HKBW3S47_02496</name>
</gene>
<dbReference type="GO" id="GO:0006281">
    <property type="term" value="P:DNA repair"/>
    <property type="evidence" value="ECO:0007669"/>
    <property type="project" value="InterPro"/>
</dbReference>
<dbReference type="GO" id="GO:0016787">
    <property type="term" value="F:hydrolase activity"/>
    <property type="evidence" value="ECO:0007669"/>
    <property type="project" value="UniProtKB-KW"/>
</dbReference>
<organism evidence="3 4">
    <name type="scientific">Candidatus Hakubella thermalkaliphila</name>
    <dbReference type="NCBI Taxonomy" id="2754717"/>
    <lineage>
        <taxon>Bacteria</taxon>
        <taxon>Bacillati</taxon>
        <taxon>Actinomycetota</taxon>
        <taxon>Actinomycetota incertae sedis</taxon>
        <taxon>Candidatus Hakubellales</taxon>
        <taxon>Candidatus Hakubellaceae</taxon>
        <taxon>Candidatus Hakubella</taxon>
    </lineage>
</organism>
<dbReference type="Gene3D" id="3.40.50.300">
    <property type="entry name" value="P-loop containing nucleotide triphosphate hydrolases"/>
    <property type="match status" value="1"/>
</dbReference>
<dbReference type="Proteomes" id="UP000569018">
    <property type="component" value="Unassembled WGS sequence"/>
</dbReference>
<keyword evidence="2 3" id="KW-0067">ATP-binding</keyword>
<feature type="non-terminal residue" evidence="3">
    <location>
        <position position="198"/>
    </location>
</feature>
<dbReference type="SUPFAM" id="SSF52540">
    <property type="entry name" value="P-loop containing nucleoside triphosphate hydrolases"/>
    <property type="match status" value="1"/>
</dbReference>
<evidence type="ECO:0000313" key="3">
    <source>
        <dbReference type="EMBL" id="GFP40799.1"/>
    </source>
</evidence>
<name>A0A6V8Q7T3_9ACTN</name>
<comment type="caution">
    <text evidence="3">The sequence shown here is derived from an EMBL/GenBank/DDBJ whole genome shotgun (WGS) entry which is preliminary data.</text>
</comment>
<dbReference type="InterPro" id="IPR027417">
    <property type="entry name" value="P-loop_NTPase"/>
</dbReference>
<evidence type="ECO:0000256" key="2">
    <source>
        <dbReference type="ARBA" id="ARBA00022806"/>
    </source>
</evidence>
<accession>A0A6V8Q7T3</accession>
<dbReference type="PANTHER" id="PTHR47964:SF1">
    <property type="entry name" value="ATP-DEPENDENT DNA HELICASE HOMOLOG RECG, CHLOROPLASTIC"/>
    <property type="match status" value="1"/>
</dbReference>
<evidence type="ECO:0000256" key="1">
    <source>
        <dbReference type="ARBA" id="ARBA00022801"/>
    </source>
</evidence>
<dbReference type="InterPro" id="IPR047112">
    <property type="entry name" value="RecG/Mfd"/>
</dbReference>
<dbReference type="AlphaFoldDB" id="A0A6V8Q7T3"/>
<dbReference type="EMBL" id="BLSD01000473">
    <property type="protein sequence ID" value="GFP40799.1"/>
    <property type="molecule type" value="Genomic_DNA"/>
</dbReference>
<sequence length="198" mass="22305">RWSQIKRRVKGSVRELAREILSLYAAREQLEGFAFPQDTVWQRELEDTFPYEETPDQLRAIEDVKKDMEKPKPMDRLICGDVGYGKTEVALRAAFKAVDSRFFLSHISLDHLNLTGRHIEPVAPIVLQQKVIPPDAIDLPLDQAPVLSNTMVEMNHVVALFDVGEPGQGEHLPRYAAALVPSSPDQISPSRSKQKSPL</sequence>
<dbReference type="PANTHER" id="PTHR47964">
    <property type="entry name" value="ATP-DEPENDENT DNA HELICASE HOMOLOG RECG, CHLOROPLASTIC"/>
    <property type="match status" value="1"/>
</dbReference>
<keyword evidence="2 3" id="KW-0547">Nucleotide-binding</keyword>
<dbReference type="GO" id="GO:0003678">
    <property type="term" value="F:DNA helicase activity"/>
    <property type="evidence" value="ECO:0007669"/>
    <property type="project" value="TreeGrafter"/>
</dbReference>
<proteinExistence type="predicted"/>
<keyword evidence="2 3" id="KW-0347">Helicase</keyword>
<feature type="non-terminal residue" evidence="3">
    <location>
        <position position="1"/>
    </location>
</feature>
<keyword evidence="1" id="KW-0378">Hydrolase</keyword>
<reference evidence="3 4" key="1">
    <citation type="journal article" date="2020" name="Front. Microbiol.">
        <title>Single-cell genomics of novel Actinobacteria with the Wood-Ljungdahl pathway discovered in a serpentinizing system.</title>
        <authorList>
            <person name="Merino N."/>
            <person name="Kawai M."/>
            <person name="Boyd E.S."/>
            <person name="Colman D.R."/>
            <person name="McGlynn S.E."/>
            <person name="Nealson K.H."/>
            <person name="Kurokawa K."/>
            <person name="Hongoh Y."/>
        </authorList>
    </citation>
    <scope>NUCLEOTIDE SEQUENCE [LARGE SCALE GENOMIC DNA]</scope>
    <source>
        <strain evidence="3 4">S47</strain>
    </source>
</reference>
<protein>
    <submittedName>
        <fullName evidence="3">Transcription-repair coupling factor (Superfamily II helicase)</fullName>
    </submittedName>
</protein>